<evidence type="ECO:0000313" key="2">
    <source>
        <dbReference type="EMBL" id="CAX82506.1"/>
    </source>
</evidence>
<feature type="signal peptide" evidence="1">
    <location>
        <begin position="1"/>
        <end position="27"/>
    </location>
</feature>
<reference evidence="2" key="2">
    <citation type="submission" date="2009-03" db="EMBL/GenBank/DDBJ databases">
        <authorList>
            <person name="Gang L."/>
        </authorList>
    </citation>
    <scope>NUCLEOTIDE SEQUENCE</scope>
    <source>
        <strain evidence="2">Anhui</strain>
    </source>
</reference>
<sequence>MKSLFATYSAILILIQLLVSFLNCSMGADWSITCNSSSSEITCCDNNPKDKVCCKRSSCWDSMSSTNGGNLVELYRRQRRMTDRIHATCKIF</sequence>
<name>C7TY30_SCHJA</name>
<protein>
    <submittedName>
        <fullName evidence="2">Hypotheticial protein</fullName>
    </submittedName>
</protein>
<keyword evidence="1" id="KW-0732">Signal</keyword>
<dbReference type="EMBL" id="FN326782">
    <property type="protein sequence ID" value="CAX82506.1"/>
    <property type="molecule type" value="mRNA"/>
</dbReference>
<reference evidence="2" key="1">
    <citation type="journal article" date="2009" name="Nature">
        <title>The Schistosoma japonicum genome reveals features of host-parasite interplay.</title>
        <authorList>
            <person name="Liu F."/>
            <person name="Zhou Y."/>
            <person name="Wang Z.Q."/>
            <person name="Lu G."/>
            <person name="Zheng H."/>
            <person name="Brindley P.J."/>
            <person name="McManus D.P."/>
            <person name="Blair D."/>
            <person name="Zhang Q.H."/>
            <person name="Zhong Y."/>
            <person name="Wang S."/>
            <person name="Han Z.G."/>
            <person name="Chen Z."/>
        </authorList>
    </citation>
    <scope>NUCLEOTIDE SEQUENCE</scope>
    <source>
        <strain evidence="2">Anhui</strain>
    </source>
</reference>
<accession>C7TY30</accession>
<proteinExistence type="evidence at transcript level"/>
<dbReference type="AlphaFoldDB" id="C7TY30"/>
<organism evidence="2">
    <name type="scientific">Schistosoma japonicum</name>
    <name type="common">Blood fluke</name>
    <dbReference type="NCBI Taxonomy" id="6182"/>
    <lineage>
        <taxon>Eukaryota</taxon>
        <taxon>Metazoa</taxon>
        <taxon>Spiralia</taxon>
        <taxon>Lophotrochozoa</taxon>
        <taxon>Platyhelminthes</taxon>
        <taxon>Trematoda</taxon>
        <taxon>Digenea</taxon>
        <taxon>Strigeidida</taxon>
        <taxon>Schistosomatoidea</taxon>
        <taxon>Schistosomatidae</taxon>
        <taxon>Schistosoma</taxon>
    </lineage>
</organism>
<evidence type="ECO:0000256" key="1">
    <source>
        <dbReference type="SAM" id="SignalP"/>
    </source>
</evidence>
<dbReference type="EMBL" id="FN327033">
    <property type="protein sequence ID" value="CAX82757.1"/>
    <property type="molecule type" value="mRNA"/>
</dbReference>
<feature type="chain" id="PRO_5007649318" evidence="1">
    <location>
        <begin position="28"/>
        <end position="92"/>
    </location>
</feature>